<reference evidence="3" key="1">
    <citation type="submission" date="2013-01" db="EMBL/GenBank/DDBJ databases">
        <title>Draft Genome Sequence of a Mulberry Tree, Morus notabilis C.K. Schneid.</title>
        <authorList>
            <person name="He N."/>
            <person name="Zhao S."/>
        </authorList>
    </citation>
    <scope>NUCLEOTIDE SEQUENCE</scope>
</reference>
<dbReference type="AlphaFoldDB" id="W9QH70"/>
<dbReference type="EMBL" id="KE343612">
    <property type="protein sequence ID" value="EXB37370.1"/>
    <property type="molecule type" value="Genomic_DNA"/>
</dbReference>
<evidence type="ECO:0000313" key="2">
    <source>
        <dbReference type="EMBL" id="EXB37370.1"/>
    </source>
</evidence>
<keyword evidence="3" id="KW-1185">Reference proteome</keyword>
<dbReference type="Proteomes" id="UP000030645">
    <property type="component" value="Unassembled WGS sequence"/>
</dbReference>
<evidence type="ECO:0000256" key="1">
    <source>
        <dbReference type="SAM" id="MobiDB-lite"/>
    </source>
</evidence>
<feature type="region of interest" description="Disordered" evidence="1">
    <location>
        <begin position="48"/>
        <end position="104"/>
    </location>
</feature>
<gene>
    <name evidence="2" type="ORF">L484_024298</name>
</gene>
<sequence>MICRWLCGGAIDWISSVLRWRSSLVRAASGALMTRSIHYGGIFSQEGGVQRGRRQKTHHAAMSQGKGKGSSEGGEIQQHGGRRNGVNDVIVQNRNGAAINERES</sequence>
<evidence type="ECO:0000313" key="3">
    <source>
        <dbReference type="Proteomes" id="UP000030645"/>
    </source>
</evidence>
<proteinExistence type="predicted"/>
<protein>
    <submittedName>
        <fullName evidence="2">Uncharacterized protein</fullName>
    </submittedName>
</protein>
<name>W9QH70_9ROSA</name>
<accession>W9QH70</accession>
<organism evidence="2 3">
    <name type="scientific">Morus notabilis</name>
    <dbReference type="NCBI Taxonomy" id="981085"/>
    <lineage>
        <taxon>Eukaryota</taxon>
        <taxon>Viridiplantae</taxon>
        <taxon>Streptophyta</taxon>
        <taxon>Embryophyta</taxon>
        <taxon>Tracheophyta</taxon>
        <taxon>Spermatophyta</taxon>
        <taxon>Magnoliopsida</taxon>
        <taxon>eudicotyledons</taxon>
        <taxon>Gunneridae</taxon>
        <taxon>Pentapetalae</taxon>
        <taxon>rosids</taxon>
        <taxon>fabids</taxon>
        <taxon>Rosales</taxon>
        <taxon>Moraceae</taxon>
        <taxon>Moreae</taxon>
        <taxon>Morus</taxon>
    </lineage>
</organism>